<organism evidence="1 2">
    <name type="scientific">Leucobacter chromiireducens subsp. solipictus</name>
    <dbReference type="NCBI Taxonomy" id="398235"/>
    <lineage>
        <taxon>Bacteria</taxon>
        <taxon>Bacillati</taxon>
        <taxon>Actinomycetota</taxon>
        <taxon>Actinomycetes</taxon>
        <taxon>Micrococcales</taxon>
        <taxon>Microbacteriaceae</taxon>
        <taxon>Leucobacter</taxon>
    </lineage>
</organism>
<protein>
    <recommendedName>
        <fullName evidence="3">Helix-turn-helix domain-containing protein</fullName>
    </recommendedName>
</protein>
<reference evidence="1 2" key="1">
    <citation type="submission" date="2018-09" db="EMBL/GenBank/DDBJ databases">
        <title>Comparative genomics of Leucobacter spp.</title>
        <authorList>
            <person name="Reis A.C."/>
            <person name="Kolvenbach B.A."/>
            <person name="Corvini P.F.X."/>
            <person name="Nunes O.C."/>
        </authorList>
    </citation>
    <scope>NUCLEOTIDE SEQUENCE [LARGE SCALE GENOMIC DNA]</scope>
    <source>
        <strain evidence="1 2">TAN 31504</strain>
    </source>
</reference>
<gene>
    <name evidence="1" type="ORF">D3230_09495</name>
</gene>
<comment type="caution">
    <text evidence="1">The sequence shown here is derived from an EMBL/GenBank/DDBJ whole genome shotgun (WGS) entry which is preliminary data.</text>
</comment>
<evidence type="ECO:0008006" key="3">
    <source>
        <dbReference type="Google" id="ProtNLM"/>
    </source>
</evidence>
<proteinExistence type="predicted"/>
<evidence type="ECO:0000313" key="2">
    <source>
        <dbReference type="Proteomes" id="UP001645859"/>
    </source>
</evidence>
<accession>A0ABS1SG49</accession>
<keyword evidence="2" id="KW-1185">Reference proteome</keyword>
<sequence length="321" mass="34549">MTHDIGDRLRDAITHEQIKRAEFDAATELLNRVIAEARSSKMKWAEISFVTGLDERALQHRHMKWAAEQGAPQGAQIGPVTPAEAAARLGLKVGEIAALIAAGELVEVANEVTGRAAVTSQSIAAYLARHNAPPVEELAAQYRVSEEGLPPTVPADVAQAYLDIADQPYARLRAAGYLHADHEGEVTSDSLRDVDRFLSESHSIEDAAKRWGVGRTTVDRWIRAGRVTPAVFAGAIADGGDPKAAPGRIGADELSRVQAELDAERKADADPDLLTDQQVAELVGVSRPAVIYAARRGDLARDASGRVRRGEAERWALARKA</sequence>
<dbReference type="RefSeq" id="WP_202344778.1">
    <property type="nucleotide sequence ID" value="NZ_BAAAPI010000006.1"/>
</dbReference>
<dbReference type="EMBL" id="QYAC01000004">
    <property type="protein sequence ID" value="MBL3679519.1"/>
    <property type="molecule type" value="Genomic_DNA"/>
</dbReference>
<dbReference type="Proteomes" id="UP001645859">
    <property type="component" value="Unassembled WGS sequence"/>
</dbReference>
<evidence type="ECO:0000313" key="1">
    <source>
        <dbReference type="EMBL" id="MBL3679519.1"/>
    </source>
</evidence>
<name>A0ABS1SG49_9MICO</name>